<reference evidence="2 3" key="1">
    <citation type="submission" date="2014-01" db="EMBL/GenBank/DDBJ databases">
        <title>Roseivivax isoporae LMG 25204 Genome Sequencing.</title>
        <authorList>
            <person name="Lai Q."/>
            <person name="Li G."/>
            <person name="Shao Z."/>
        </authorList>
    </citation>
    <scope>NUCLEOTIDE SEQUENCE [LARGE SCALE GENOMIC DNA]</scope>
    <source>
        <strain evidence="2 3">LMG 25204</strain>
    </source>
</reference>
<feature type="signal peptide" evidence="1">
    <location>
        <begin position="1"/>
        <end position="19"/>
    </location>
</feature>
<sequence>MAALSPALLLVLFADPGVAAAGTDPALGPVATTLLAGGGVLFAFRPGPAAGIAQGARGGTAPDPSSSLLRGLVRRNPSASLPPPEARRAHVALRLAGPALEDPDPAEVGGQVPQHADAAIAAILARIAGVWGVFRCDDLSDGQVLDLFMLDRVLTLPPDEAGGLATLFRHPDRVLSLRDKVAEIAERRRRFEESCGALEATRTAWRAQSGRTSGRTDLVAALQSLGAPDQDLWHKVVTEHDPEDPDQAMAALWCVRQRNCDQASVAIYLGALAASGQLDRAARAGDLAFLAEVRRILEQWNAGLYLRREIALEPPDQVVDCAPMLSAALTRAAAVTGTPRLPDPVGLFVEYRGRLPQPRDAWSLRTGLVRAPRPADYLDPQAGERAARTP</sequence>
<dbReference type="EMBL" id="JAME01000006">
    <property type="protein sequence ID" value="ETX30032.1"/>
    <property type="molecule type" value="Genomic_DNA"/>
</dbReference>
<accession>X7FAY8</accession>
<evidence type="ECO:0000313" key="2">
    <source>
        <dbReference type="EMBL" id="ETX30032.1"/>
    </source>
</evidence>
<gene>
    <name evidence="2" type="ORF">RISW2_20280</name>
</gene>
<dbReference type="STRING" id="1449351.RISW2_20280"/>
<evidence type="ECO:0008006" key="4">
    <source>
        <dbReference type="Google" id="ProtNLM"/>
    </source>
</evidence>
<dbReference type="PATRIC" id="fig|1449351.3.peg.1184"/>
<proteinExistence type="predicted"/>
<evidence type="ECO:0000313" key="3">
    <source>
        <dbReference type="Proteomes" id="UP000023430"/>
    </source>
</evidence>
<comment type="caution">
    <text evidence="2">The sequence shown here is derived from an EMBL/GenBank/DDBJ whole genome shotgun (WGS) entry which is preliminary data.</text>
</comment>
<evidence type="ECO:0000256" key="1">
    <source>
        <dbReference type="SAM" id="SignalP"/>
    </source>
</evidence>
<dbReference type="eggNOG" id="ENOG5031D8Q">
    <property type="taxonomic scope" value="Bacteria"/>
</dbReference>
<name>X7FAY8_9RHOB</name>
<dbReference type="OrthoDB" id="7846016at2"/>
<feature type="chain" id="PRO_5004977673" description="DUF4274 domain-containing protein" evidence="1">
    <location>
        <begin position="20"/>
        <end position="390"/>
    </location>
</feature>
<dbReference type="AlphaFoldDB" id="X7FAY8"/>
<keyword evidence="1" id="KW-0732">Signal</keyword>
<dbReference type="Proteomes" id="UP000023430">
    <property type="component" value="Unassembled WGS sequence"/>
</dbReference>
<keyword evidence="3" id="KW-1185">Reference proteome</keyword>
<protein>
    <recommendedName>
        <fullName evidence="4">DUF4274 domain-containing protein</fullName>
    </recommendedName>
</protein>
<organism evidence="2 3">
    <name type="scientific">Roseivivax isoporae LMG 25204</name>
    <dbReference type="NCBI Taxonomy" id="1449351"/>
    <lineage>
        <taxon>Bacteria</taxon>
        <taxon>Pseudomonadati</taxon>
        <taxon>Pseudomonadota</taxon>
        <taxon>Alphaproteobacteria</taxon>
        <taxon>Rhodobacterales</taxon>
        <taxon>Roseobacteraceae</taxon>
        <taxon>Roseivivax</taxon>
    </lineage>
</organism>